<evidence type="ECO:0000256" key="7">
    <source>
        <dbReference type="PROSITE-ProRule" id="PRU01379"/>
    </source>
</evidence>
<dbReference type="EMBL" id="NWSH01001328">
    <property type="protein sequence ID" value="PCG71674.1"/>
    <property type="molecule type" value="Genomic_DNA"/>
</dbReference>
<feature type="compositionally biased region" description="Gly residues" evidence="8">
    <location>
        <begin position="143"/>
        <end position="154"/>
    </location>
</feature>
<comment type="caution">
    <text evidence="10">The sequence shown here is derived from an EMBL/GenBank/DDBJ whole genome shotgun (WGS) entry which is preliminary data.</text>
</comment>
<dbReference type="GO" id="GO:0004181">
    <property type="term" value="F:metallocarboxypeptidase activity"/>
    <property type="evidence" value="ECO:0007669"/>
    <property type="project" value="InterPro"/>
</dbReference>
<dbReference type="InterPro" id="IPR000834">
    <property type="entry name" value="Peptidase_M14"/>
</dbReference>
<feature type="domain" description="Peptidase M14" evidence="9">
    <location>
        <begin position="162"/>
        <end position="513"/>
    </location>
</feature>
<feature type="compositionally biased region" description="Basic and acidic residues" evidence="8">
    <location>
        <begin position="15"/>
        <end position="81"/>
    </location>
</feature>
<keyword evidence="6" id="KW-0482">Metalloprotease</keyword>
<evidence type="ECO:0000256" key="5">
    <source>
        <dbReference type="ARBA" id="ARBA00022833"/>
    </source>
</evidence>
<dbReference type="GO" id="GO:0008270">
    <property type="term" value="F:zinc ion binding"/>
    <property type="evidence" value="ECO:0007669"/>
    <property type="project" value="InterPro"/>
</dbReference>
<evidence type="ECO:0000256" key="8">
    <source>
        <dbReference type="SAM" id="MobiDB-lite"/>
    </source>
</evidence>
<accession>A0A2A4JJA7</accession>
<dbReference type="PANTHER" id="PTHR11705:SF143">
    <property type="entry name" value="SLL0236 PROTEIN"/>
    <property type="match status" value="1"/>
</dbReference>
<dbReference type="PROSITE" id="PS52035">
    <property type="entry name" value="PEPTIDASE_M14"/>
    <property type="match status" value="1"/>
</dbReference>
<comment type="similarity">
    <text evidence="2 7">Belongs to the peptidase M14 family.</text>
</comment>
<dbReference type="SUPFAM" id="SSF53187">
    <property type="entry name" value="Zn-dependent exopeptidases"/>
    <property type="match status" value="2"/>
</dbReference>
<evidence type="ECO:0000256" key="2">
    <source>
        <dbReference type="ARBA" id="ARBA00005988"/>
    </source>
</evidence>
<evidence type="ECO:0000259" key="9">
    <source>
        <dbReference type="PROSITE" id="PS52035"/>
    </source>
</evidence>
<dbReference type="PANTHER" id="PTHR11705">
    <property type="entry name" value="PROTEASE FAMILY M14 CARBOXYPEPTIDASE A,B"/>
    <property type="match status" value="1"/>
</dbReference>
<proteinExistence type="inferred from homology"/>
<dbReference type="Pfam" id="PF00246">
    <property type="entry name" value="Peptidase_M14"/>
    <property type="match status" value="2"/>
</dbReference>
<dbReference type="STRING" id="7102.A0A2A4JJA7"/>
<dbReference type="GO" id="GO:0006508">
    <property type="term" value="P:proteolysis"/>
    <property type="evidence" value="ECO:0007669"/>
    <property type="project" value="UniProtKB-KW"/>
</dbReference>
<feature type="compositionally biased region" description="Basic residues" evidence="8">
    <location>
        <begin position="106"/>
        <end position="116"/>
    </location>
</feature>
<sequence length="664" mass="75089">MEESPMKGKKRKENKIHAKEKHQTVETRHDEEKNTDHIRTDSKHSKNHKPETDDIETKVKQHKSGAEMREDRTRYDKDKHKIGGPMRMPKRHHENKQGRVPDRSHVRERKSKSRSHKKDDDAHIRSTRLVPLSLMQQEEEGTPEGGAGGGGGGGHKQDKRPSYLSPYSTMKQMKEIIEAFPEANATFETIGRTAEYNDIVIIKVIQKNRDADTYFRAGESKYIDEVPEKKIIFIVHGLVVMGIKKVPALVEIENLTILLSYYLKHINKFDIFLIPMANPDGQAFNLNASPFQSASVGLWNKNMSPQDACPGVDVDRNFDVAWNGSRLMSSCSPLYPGPAAFSEVESKAIRDIFHYFGHKIIAYINVHASSHSDRVFKGEAILFPRGYTELQSDDDKYIDLRGEVDEAMKNASFQVMSVAVETLYNWYGRVTGSSVDYASTASPFQSASVGLWNKNMSPQDACPGVDVDRNFDVAWNGSRLMSSCSPLYPGPAAFSEVESKAIRDIFHYFGHKIIAYINVHASSHSDRVFKGEAILFPRGYTELQSDDDKYIDLRGEVDEAMKNASFQVMSVAVETLYNWYGRVTGSSVDYASTVYGIPFALEFAMQPYSDPDTALLAVKHIWTRVIDTTFAYIHKSLHSSDVGGGYVRRSAGRRHLFKLVYRKF</sequence>
<feature type="region of interest" description="Disordered" evidence="8">
    <location>
        <begin position="1"/>
        <end position="164"/>
    </location>
</feature>
<evidence type="ECO:0000256" key="1">
    <source>
        <dbReference type="ARBA" id="ARBA00001947"/>
    </source>
</evidence>
<protein>
    <recommendedName>
        <fullName evidence="9">Peptidase M14 domain-containing protein</fullName>
    </recommendedName>
</protein>
<keyword evidence="5" id="KW-0862">Zinc</keyword>
<evidence type="ECO:0000256" key="6">
    <source>
        <dbReference type="ARBA" id="ARBA00023049"/>
    </source>
</evidence>
<dbReference type="Gene3D" id="3.40.630.10">
    <property type="entry name" value="Zn peptidases"/>
    <property type="match status" value="2"/>
</dbReference>
<keyword evidence="3" id="KW-0645">Protease</keyword>
<reference evidence="10" key="1">
    <citation type="submission" date="2017-09" db="EMBL/GenBank/DDBJ databases">
        <title>Contemporary evolution of a Lepidopteran species, Heliothis virescens, in response to modern agricultural practices.</title>
        <authorList>
            <person name="Fritz M.L."/>
            <person name="Deyonke A.M."/>
            <person name="Papanicolaou A."/>
            <person name="Micinski S."/>
            <person name="Westbrook J."/>
            <person name="Gould F."/>
        </authorList>
    </citation>
    <scope>NUCLEOTIDE SEQUENCE [LARGE SCALE GENOMIC DNA]</scope>
    <source>
        <strain evidence="10">HvINT-</strain>
        <tissue evidence="10">Whole body</tissue>
    </source>
</reference>
<evidence type="ECO:0000256" key="3">
    <source>
        <dbReference type="ARBA" id="ARBA00022670"/>
    </source>
</evidence>
<comment type="caution">
    <text evidence="7">Lacks conserved residue(s) required for the propagation of feature annotation.</text>
</comment>
<dbReference type="GO" id="GO:0005615">
    <property type="term" value="C:extracellular space"/>
    <property type="evidence" value="ECO:0007669"/>
    <property type="project" value="TreeGrafter"/>
</dbReference>
<comment type="cofactor">
    <cofactor evidence="1">
        <name>Zn(2+)</name>
        <dbReference type="ChEBI" id="CHEBI:29105"/>
    </cofactor>
</comment>
<evidence type="ECO:0000313" key="10">
    <source>
        <dbReference type="EMBL" id="PCG71674.1"/>
    </source>
</evidence>
<dbReference type="AlphaFoldDB" id="A0A2A4JJA7"/>
<evidence type="ECO:0000256" key="4">
    <source>
        <dbReference type="ARBA" id="ARBA00022801"/>
    </source>
</evidence>
<gene>
    <name evidence="10" type="ORF">B5V51_1611</name>
</gene>
<dbReference type="SMART" id="SM00631">
    <property type="entry name" value="Zn_pept"/>
    <property type="match status" value="1"/>
</dbReference>
<organism evidence="10">
    <name type="scientific">Heliothis virescens</name>
    <name type="common">Tobacco budworm moth</name>
    <dbReference type="NCBI Taxonomy" id="7102"/>
    <lineage>
        <taxon>Eukaryota</taxon>
        <taxon>Metazoa</taxon>
        <taxon>Ecdysozoa</taxon>
        <taxon>Arthropoda</taxon>
        <taxon>Hexapoda</taxon>
        <taxon>Insecta</taxon>
        <taxon>Pterygota</taxon>
        <taxon>Neoptera</taxon>
        <taxon>Endopterygota</taxon>
        <taxon>Lepidoptera</taxon>
        <taxon>Glossata</taxon>
        <taxon>Ditrysia</taxon>
        <taxon>Noctuoidea</taxon>
        <taxon>Noctuidae</taxon>
        <taxon>Heliothinae</taxon>
        <taxon>Heliothis</taxon>
    </lineage>
</organism>
<feature type="compositionally biased region" description="Basic and acidic residues" evidence="8">
    <location>
        <begin position="95"/>
        <end position="105"/>
    </location>
</feature>
<keyword evidence="4" id="KW-0378">Hydrolase</keyword>
<name>A0A2A4JJA7_HELVI</name>